<reference evidence="4" key="1">
    <citation type="journal article" date="2019" name="Int. J. Syst. Evol. Microbiol.">
        <title>The Global Catalogue of Microorganisms (GCM) 10K type strain sequencing project: providing services to taxonomists for standard genome sequencing and annotation.</title>
        <authorList>
            <consortium name="The Broad Institute Genomics Platform"/>
            <consortium name="The Broad Institute Genome Sequencing Center for Infectious Disease"/>
            <person name="Wu L."/>
            <person name="Ma J."/>
        </authorList>
    </citation>
    <scope>NUCLEOTIDE SEQUENCE [LARGE SCALE GENOMIC DNA]</scope>
    <source>
        <strain evidence="4">JCM 17066</strain>
    </source>
</reference>
<protein>
    <submittedName>
        <fullName evidence="3">CPBP family intramembrane glutamic endopeptidase</fullName>
        <ecNumber evidence="3">3.4.-.-</ecNumber>
    </submittedName>
</protein>
<feature type="transmembrane region" description="Helical" evidence="1">
    <location>
        <begin position="121"/>
        <end position="146"/>
    </location>
</feature>
<dbReference type="Pfam" id="PF02517">
    <property type="entry name" value="Rce1-like"/>
    <property type="match status" value="1"/>
</dbReference>
<evidence type="ECO:0000256" key="1">
    <source>
        <dbReference type="SAM" id="Phobius"/>
    </source>
</evidence>
<dbReference type="EC" id="3.4.-.-" evidence="3"/>
<feature type="transmembrane region" description="Helical" evidence="1">
    <location>
        <begin position="176"/>
        <end position="194"/>
    </location>
</feature>
<organism evidence="3 4">
    <name type="scientific">Paraherbaspirillum soli</name>
    <dbReference type="NCBI Taxonomy" id="631222"/>
    <lineage>
        <taxon>Bacteria</taxon>
        <taxon>Pseudomonadati</taxon>
        <taxon>Pseudomonadota</taxon>
        <taxon>Betaproteobacteria</taxon>
        <taxon>Burkholderiales</taxon>
        <taxon>Oxalobacteraceae</taxon>
        <taxon>Paraherbaspirillum</taxon>
    </lineage>
</organism>
<sequence length="215" mass="22864">MRSTSRTITNPLEAFAISAICFGWSIYSSTQAVSAGFNSGAFTDANLLSIILMEIILGGIAFLILYLRRFAVSTLYPAPSLIGIIVGIAIYVAALGVVWVSTAPFVSSLGTQPIDSMVSNASVSLSTVIIMALTNGAYEEVFLLGFLLRGMRGYGLSVAMGVSLLVRVLYHLYQGPVGAISVLAFGFVLSLYYVRTGSLFPAVFAHILADIIPFL</sequence>
<keyword evidence="4" id="KW-1185">Reference proteome</keyword>
<feature type="domain" description="CAAX prenyl protease 2/Lysostaphin resistance protein A-like" evidence="2">
    <location>
        <begin position="125"/>
        <end position="211"/>
    </location>
</feature>
<name>A0ABW0MBC3_9BURK</name>
<feature type="transmembrane region" description="Helical" evidence="1">
    <location>
        <begin position="153"/>
        <end position="170"/>
    </location>
</feature>
<proteinExistence type="predicted"/>
<keyword evidence="1" id="KW-0472">Membrane</keyword>
<evidence type="ECO:0000313" key="4">
    <source>
        <dbReference type="Proteomes" id="UP001596045"/>
    </source>
</evidence>
<accession>A0ABW0MBC3</accession>
<evidence type="ECO:0000259" key="2">
    <source>
        <dbReference type="Pfam" id="PF02517"/>
    </source>
</evidence>
<feature type="transmembrane region" description="Helical" evidence="1">
    <location>
        <begin position="47"/>
        <end position="67"/>
    </location>
</feature>
<comment type="caution">
    <text evidence="3">The sequence shown here is derived from an EMBL/GenBank/DDBJ whole genome shotgun (WGS) entry which is preliminary data.</text>
</comment>
<dbReference type="EMBL" id="JBHSMT010000028">
    <property type="protein sequence ID" value="MFC5475530.1"/>
    <property type="molecule type" value="Genomic_DNA"/>
</dbReference>
<feature type="transmembrane region" description="Helical" evidence="1">
    <location>
        <begin position="79"/>
        <end position="101"/>
    </location>
</feature>
<dbReference type="InterPro" id="IPR003675">
    <property type="entry name" value="Rce1/LyrA-like_dom"/>
</dbReference>
<keyword evidence="3" id="KW-0378">Hydrolase</keyword>
<feature type="transmembrane region" description="Helical" evidence="1">
    <location>
        <begin position="12"/>
        <end position="27"/>
    </location>
</feature>
<evidence type="ECO:0000313" key="3">
    <source>
        <dbReference type="EMBL" id="MFC5475530.1"/>
    </source>
</evidence>
<gene>
    <name evidence="3" type="ORF">ACFPM8_16330</name>
</gene>
<dbReference type="GO" id="GO:0016787">
    <property type="term" value="F:hydrolase activity"/>
    <property type="evidence" value="ECO:0007669"/>
    <property type="project" value="UniProtKB-KW"/>
</dbReference>
<keyword evidence="1" id="KW-0812">Transmembrane</keyword>
<dbReference type="Proteomes" id="UP001596045">
    <property type="component" value="Unassembled WGS sequence"/>
</dbReference>
<dbReference type="RefSeq" id="WP_378998911.1">
    <property type="nucleotide sequence ID" value="NZ_JBHSMT010000028.1"/>
</dbReference>
<keyword evidence="1" id="KW-1133">Transmembrane helix</keyword>